<feature type="compositionally biased region" description="Basic and acidic residues" evidence="3">
    <location>
        <begin position="263"/>
        <end position="276"/>
    </location>
</feature>
<evidence type="ECO:0000313" key="6">
    <source>
        <dbReference type="Proteomes" id="UP001369086"/>
    </source>
</evidence>
<feature type="region of interest" description="Disordered" evidence="3">
    <location>
        <begin position="249"/>
        <end position="276"/>
    </location>
</feature>
<feature type="domain" description="Beta/gamma crystallin 'Greek key'" evidence="4">
    <location>
        <begin position="2487"/>
        <end position="2529"/>
    </location>
</feature>
<dbReference type="SMART" id="SM00247">
    <property type="entry name" value="XTALbg"/>
    <property type="match status" value="6"/>
</dbReference>
<feature type="compositionally biased region" description="Basic and acidic residues" evidence="3">
    <location>
        <begin position="67"/>
        <end position="81"/>
    </location>
</feature>
<feature type="compositionally biased region" description="Polar residues" evidence="3">
    <location>
        <begin position="1034"/>
        <end position="1045"/>
    </location>
</feature>
<dbReference type="Gene3D" id="2.60.20.10">
    <property type="entry name" value="Crystallins"/>
    <property type="match status" value="6"/>
</dbReference>
<feature type="domain" description="Beta/gamma crystallin 'Greek key'" evidence="4">
    <location>
        <begin position="2344"/>
        <end position="2395"/>
    </location>
</feature>
<feature type="region of interest" description="Disordered" evidence="3">
    <location>
        <begin position="1915"/>
        <end position="1936"/>
    </location>
</feature>
<feature type="compositionally biased region" description="Basic and acidic residues" evidence="3">
    <location>
        <begin position="832"/>
        <end position="844"/>
    </location>
</feature>
<dbReference type="PANTHER" id="PTHR11818">
    <property type="entry name" value="BETA/GAMMA CRYSTALLIN"/>
    <property type="match status" value="1"/>
</dbReference>
<feature type="region of interest" description="Disordered" evidence="3">
    <location>
        <begin position="1482"/>
        <end position="1510"/>
    </location>
</feature>
<dbReference type="PROSITE" id="PS50915">
    <property type="entry name" value="CRYSTALLIN_BETA_GAMMA"/>
    <property type="match status" value="9"/>
</dbReference>
<dbReference type="SUPFAM" id="SSF50370">
    <property type="entry name" value="Ricin B-like lectins"/>
    <property type="match status" value="1"/>
</dbReference>
<feature type="domain" description="Beta/gamma crystallin 'Greek key'" evidence="4">
    <location>
        <begin position="2185"/>
        <end position="2243"/>
    </location>
</feature>
<dbReference type="InterPro" id="IPR000772">
    <property type="entry name" value="Ricin_B_lectin"/>
</dbReference>
<evidence type="ECO:0000256" key="3">
    <source>
        <dbReference type="SAM" id="MobiDB-lite"/>
    </source>
</evidence>
<dbReference type="Pfam" id="PF00652">
    <property type="entry name" value="Ricin_B_lectin"/>
    <property type="match status" value="1"/>
</dbReference>
<feature type="domain" description="Beta/gamma crystallin 'Greek key'" evidence="4">
    <location>
        <begin position="2145"/>
        <end position="2184"/>
    </location>
</feature>
<feature type="compositionally biased region" description="Polar residues" evidence="3">
    <location>
        <begin position="1"/>
        <end position="11"/>
    </location>
</feature>
<feature type="region of interest" description="Disordered" evidence="3">
    <location>
        <begin position="1004"/>
        <end position="1051"/>
    </location>
</feature>
<feature type="domain" description="Beta/gamma crystallin 'Greek key'" evidence="4">
    <location>
        <begin position="2578"/>
        <end position="2622"/>
    </location>
</feature>
<feature type="domain" description="Beta/gamma crystallin 'Greek key'" evidence="4">
    <location>
        <begin position="2290"/>
        <end position="2332"/>
    </location>
</feature>
<dbReference type="PANTHER" id="PTHR11818:SF2">
    <property type="entry name" value="BETA_GAMMA CRYSTALLIN DOMAIN-CONTAINING PROTEIN 1"/>
    <property type="match status" value="1"/>
</dbReference>
<dbReference type="InterPro" id="IPR011024">
    <property type="entry name" value="G_crystallin-like"/>
</dbReference>
<evidence type="ECO:0000313" key="5">
    <source>
        <dbReference type="EMBL" id="KAK6488617.1"/>
    </source>
</evidence>
<dbReference type="Pfam" id="PF00030">
    <property type="entry name" value="Crystall"/>
    <property type="match status" value="6"/>
</dbReference>
<proteinExistence type="inferred from homology"/>
<dbReference type="SUPFAM" id="SSF49695">
    <property type="entry name" value="gamma-Crystallin-like"/>
    <property type="match status" value="3"/>
</dbReference>
<dbReference type="InterPro" id="IPR001064">
    <property type="entry name" value="Beta/gamma_crystallin"/>
</dbReference>
<feature type="compositionally biased region" description="Polar residues" evidence="3">
    <location>
        <begin position="808"/>
        <end position="819"/>
    </location>
</feature>
<feature type="domain" description="Beta/gamma crystallin 'Greek key'" evidence="4">
    <location>
        <begin position="2669"/>
        <end position="2710"/>
    </location>
</feature>
<comment type="similarity">
    <text evidence="1">Belongs to the beta/gamma-crystallin family.</text>
</comment>
<reference evidence="5 6" key="1">
    <citation type="submission" date="2021-05" db="EMBL/GenBank/DDBJ databases">
        <authorList>
            <person name="Zahm M."/>
            <person name="Klopp C."/>
            <person name="Cabau C."/>
            <person name="Kuhl H."/>
            <person name="Suciu R."/>
            <person name="Ciorpac M."/>
            <person name="Holostenco D."/>
            <person name="Gessner J."/>
            <person name="Wuertz S."/>
            <person name="Hohne C."/>
            <person name="Stock M."/>
            <person name="Gislard M."/>
            <person name="Lluch J."/>
            <person name="Milhes M."/>
            <person name="Lampietro C."/>
            <person name="Lopez Roques C."/>
            <person name="Donnadieu C."/>
            <person name="Du K."/>
            <person name="Schartl M."/>
            <person name="Guiguen Y."/>
        </authorList>
    </citation>
    <scope>NUCLEOTIDE SEQUENCE [LARGE SCALE GENOMIC DNA]</scope>
    <source>
        <strain evidence="5">Hh-F2</strain>
        <tissue evidence="5">Blood</tissue>
    </source>
</reference>
<dbReference type="Proteomes" id="UP001369086">
    <property type="component" value="Unassembled WGS sequence"/>
</dbReference>
<organism evidence="5 6">
    <name type="scientific">Huso huso</name>
    <name type="common">Beluga</name>
    <name type="synonym">Acipenser huso</name>
    <dbReference type="NCBI Taxonomy" id="61971"/>
    <lineage>
        <taxon>Eukaryota</taxon>
        <taxon>Metazoa</taxon>
        <taxon>Chordata</taxon>
        <taxon>Craniata</taxon>
        <taxon>Vertebrata</taxon>
        <taxon>Euteleostomi</taxon>
        <taxon>Actinopterygii</taxon>
        <taxon>Chondrostei</taxon>
        <taxon>Acipenseriformes</taxon>
        <taxon>Acipenseridae</taxon>
        <taxon>Huso</taxon>
    </lineage>
</organism>
<feature type="compositionally biased region" description="Polar residues" evidence="3">
    <location>
        <begin position="709"/>
        <end position="734"/>
    </location>
</feature>
<keyword evidence="2" id="KW-0677">Repeat</keyword>
<dbReference type="SMART" id="SM00458">
    <property type="entry name" value="RICIN"/>
    <property type="match status" value="1"/>
</dbReference>
<feature type="region of interest" description="Disordered" evidence="3">
    <location>
        <begin position="1636"/>
        <end position="1718"/>
    </location>
</feature>
<evidence type="ECO:0000256" key="1">
    <source>
        <dbReference type="ARBA" id="ARBA00009646"/>
    </source>
</evidence>
<feature type="region of interest" description="Disordered" evidence="3">
    <location>
        <begin position="1"/>
        <end position="103"/>
    </location>
</feature>
<feature type="region of interest" description="Disordered" evidence="3">
    <location>
        <begin position="357"/>
        <end position="386"/>
    </location>
</feature>
<dbReference type="PROSITE" id="PS50231">
    <property type="entry name" value="RICIN_B_LECTIN"/>
    <property type="match status" value="1"/>
</dbReference>
<feature type="region of interest" description="Disordered" evidence="3">
    <location>
        <begin position="294"/>
        <end position="320"/>
    </location>
</feature>
<gene>
    <name evidence="5" type="ORF">HHUSO_G7484</name>
</gene>
<dbReference type="InterPro" id="IPR050252">
    <property type="entry name" value="Beta/Gamma-Crystallin"/>
</dbReference>
<feature type="compositionally biased region" description="Basic and acidic residues" evidence="3">
    <location>
        <begin position="18"/>
        <end position="28"/>
    </location>
</feature>
<feature type="compositionally biased region" description="Low complexity" evidence="3">
    <location>
        <begin position="50"/>
        <end position="64"/>
    </location>
</feature>
<accession>A0ABR0ZUY5</accession>
<feature type="region of interest" description="Disordered" evidence="3">
    <location>
        <begin position="1084"/>
        <end position="1119"/>
    </location>
</feature>
<dbReference type="Gene3D" id="2.80.10.50">
    <property type="match status" value="1"/>
</dbReference>
<feature type="compositionally biased region" description="Basic and acidic residues" evidence="3">
    <location>
        <begin position="311"/>
        <end position="320"/>
    </location>
</feature>
<feature type="region of interest" description="Disordered" evidence="3">
    <location>
        <begin position="700"/>
        <end position="736"/>
    </location>
</feature>
<dbReference type="InterPro" id="IPR035992">
    <property type="entry name" value="Ricin_B-like_lectins"/>
</dbReference>
<feature type="compositionally biased region" description="Polar residues" evidence="3">
    <location>
        <begin position="1915"/>
        <end position="1928"/>
    </location>
</feature>
<feature type="region of interest" description="Disordered" evidence="3">
    <location>
        <begin position="808"/>
        <end position="847"/>
    </location>
</feature>
<name>A0ABR0ZUY5_HUSHU</name>
<sequence length="2847" mass="313353">MDSHTTTTSATKSRKNRSPTDEKNRVFERLGTFFNSGRRRKSKGSSEVSEATTEEPAPFAEYTASPRQDEREGIKRTDDLPGSRAYEVTASGDQQENKNKSAHTVEIVSVKQAIKHLDITTHSSKLQSFEKVIDFSQHSTISVSQGSSLRSSKSLVINVGSSTKLQTGGEQRVERNVKHFKTLPSRKGSASDSDLEKTEGPAKELQVYLEEISVSSGTKGLPGKSVGKKFTRKSDIVSKVGSRYQEITQTKEFRFQEPSSTKTSKDNKDLPPPELTRESLLAPKEVSTAYHAVSRRSLSNAETPLAGNEPESQRLRDCSEVKSQKETKALTVEVFLQPDGDCSPGLSAGECPVAEAEVMRRKSRHSGGERSLKSPDSQQPVDEKPVCSTDNTFCEVTETKINAVMGNNVEDSQQALEASCTVLLNQEGRVETNLIKSQEMIKQQLPSLELPRKNTMAQHSPLPVFALPASMNTRSKECASTGITVQAGLQSNMPAIFTTKNTQVGNANEAVHQEDSRVAVSVMNAEIKPSEGEATTLSLESTRTPSKALHGEKALSKKASLQFEVTQGKAEYNRKGVKEVITKATTTSVKSEIKIPPILKKVNVEVKSTESKLAEKPGKLKDRISVFENKTTSFKEKEFFVTKNIAYSPKFSKKFTGRTNLKINRPSESKIMEGEKKIDGLNKSDEVGVWRNNQGDLQTAAEQPDHTENTVQSNTFNQNQISTEKTSVDSTSLGTSTNIKTTTVTSKSSSETPQLENNNCDIPKQKIELIEKAKTEVIETKAPIIIKEELPSTVKPEAIVFLISNRSAPGTSSKRQTSEVVPVTSGALTSVDEGKTKAPAKEENMSAGDSLAMQQTTVITQIQEQVTQVKNKAATENTFNVQESTEQPLPDAKQQRFTGIDTCRQQLGRSTAQNSPSSAHATANQQLDLNNVPKEHDPSAISQQNKIIQEKTDTKNKLLVSVLDLNTVKQQANDLVDAKIEFSASKKHITTKQKTSGTVVKTVSKLPTSGQKSPIKEQSDISLQTGSKLPRPVQKSTCKQLSINDTEQHPESNFLKVEKDPHTSLQQNTTNPQPDNIVLKTVSELSTSEQESPIKDKSGNVLQTGSKLPRPVEKGTSKQLSNYDSVNATSESVKLVQQHSTEQQSNSNILQTVKKLSTITQSDNVIKAESELAMPGEKSTSVKKSESSIVQMEKEFSTPVQQSAESTVVKTAGELPTTGEKSFTKKQSEVSIVQAEEYMPKSELKRSENLAETASELTISGQKSYVAQHEKELNISVQQAAIKVQSETTTKTLSKSSIVQEEKVSKLVQDSTTKVQSDTSVVKVTEEFTTKGQESPAKKQSEINTVQAGKDLPKSVLNNTTKVQSENVVEATSELTTSGQKSSVKIQSETSIAQKELTRTGLESSAKKQSERNIVQLGKDLPMSVQNVDEATSELTIPGQKSKKPSECGVQQMEEELSTSGQQTKIIKVQSDGEVVKTIGELSGTGQESSKKPSESIVQAQKDLPRSEQNVVEATNKLTSSVQERTVQKQSEAVITQTESKLPIPEHEICTTQQQSKSNVSHKGPILVQQNAVKEQSESSVVKTVSELPTTVKESKVKKQSDCNTVHTGSGLPALVEQCTEEKKDLSLNAAASVEYPNKSKSNKTENESAENASLEKVQDSSHKQENKLPTSNITGGPLQNVQMESLSQPTSVTAIQSNTTNSPLSEKEATTSLTDITKSEFKNKKPLQYSDLNKGPEVSQNAAAVAAKQCIVGAKSRLSSEIVLKSPAQFNKRDTPSNWLDVEQSCGQKEQNLKNKLNTSENDDSVLDTSGDLESFVENIRNLGNPFSLPQKRLKPLKSPAPPFAMPPIKEDRFEKTLDPDVFKFGLGKKEKSRDTPSSTLFKLQSMEAKSKLIPRRSSAEQSMLFKSHQSLSINSVETQSPGNSENESVDGVVRRSRLEKSSIVSSLLSPSTTPRMNLSATTSTALSTVLSPTETETALSQETKSTTSLFLPSTSSQLGLLTGTSQTSLLRNGVDGSIKEHAKPSFLTNDLLGPLSVEFPTPQFLDIKLPSILDKYLKPDDTKTAPVPENSFQMPEFKLPEFPQSGLESSSDYNVNRFANGSQNFSGLYNPSLLGTQALIPGMPSQNIEIPVSDQRRTHKRPGKLVIYDQPQFSGEANEIFRDVEDATSFKLSPVISVRVVRGCWIFYEKPHFQGRSIALEEGQTELVNVWNEVTCEENAAGDSKPDTPAHMVIGSIKLAVKDYRVPEIDLFTDPEGMGRKMTFFDDSLETCTYGILINTSSIKVHSGVWLVFEEPGFCGCSCILEPGEYPYPESWGFQHPIVGSLRPLKMGGLKVEHPNEPKAIVYEKPFFEGKHLEIESDAFSFNEGDDNEDHATCWVKKLGSVGSIKILRGIWVGYEKPGFEGHQYLMEEGQFENWKDWGGYCEQLQSLRPIIADFLAPHMKLCSEKDFGKKGHTMDLLGLVPNMEDTGFGEITQSAEVISGVWVAFEDPGFSGQHYILEKGMYSSFEDWGAQTFKLSSVQPIFLENIYGSKVKFKVQLFSEPGFQGSSQTLEESASVLPEGISVKSCKVLTGSWVVYEEEMFGGKQYLVEEGNYPDLIAIGCPSLNTCIKSVQIIDFEFSEPYIMLFAKENFRGKKIVLKDTAANLQLLGFDAHIFSVQVGGGIWVVYEQSNYRGEQMLLAPSEISSWHRYSGWHKIGSLRPVYQKRVFFRLRNRATGTLMSVTGSLEDIKLSRIQAVEDTGAEHHVWFFQEGLLRCRAVEDCCLETTGTIVIAGNRLGLSPEPGKENHFWSISPDGLIRFRLKPECVLEVKGGEQYDKNQVILNTFDENKQNQRWDMEIL</sequence>
<comment type="caution">
    <text evidence="5">The sequence shown here is derived from an EMBL/GenBank/DDBJ whole genome shotgun (WGS) entry which is preliminary data.</text>
</comment>
<feature type="domain" description="Beta/gamma crystallin 'Greek key'" evidence="4">
    <location>
        <begin position="2628"/>
        <end position="2668"/>
    </location>
</feature>
<evidence type="ECO:0000256" key="2">
    <source>
        <dbReference type="ARBA" id="ARBA00022737"/>
    </source>
</evidence>
<dbReference type="EMBL" id="JAHFZB010000006">
    <property type="protein sequence ID" value="KAK6488617.1"/>
    <property type="molecule type" value="Genomic_DNA"/>
</dbReference>
<evidence type="ECO:0000259" key="4">
    <source>
        <dbReference type="PROSITE" id="PS50915"/>
    </source>
</evidence>
<feature type="compositionally biased region" description="Polar residues" evidence="3">
    <location>
        <begin position="1668"/>
        <end position="1717"/>
    </location>
</feature>
<feature type="region of interest" description="Disordered" evidence="3">
    <location>
        <begin position="181"/>
        <end position="200"/>
    </location>
</feature>
<feature type="domain" description="Beta/gamma crystallin 'Greek key'" evidence="4">
    <location>
        <begin position="2396"/>
        <end position="2438"/>
    </location>
</feature>
<feature type="compositionally biased region" description="Basic and acidic residues" evidence="3">
    <location>
        <begin position="1657"/>
        <end position="1667"/>
    </location>
</feature>
<keyword evidence="6" id="KW-1185">Reference proteome</keyword>
<protein>
    <submittedName>
        <fullName evidence="5">Beta/gamma crystallin domain-containing protein 1-like</fullName>
    </submittedName>
</protein>